<dbReference type="Gramene" id="KVI04589">
    <property type="protein sequence ID" value="KVI04589"/>
    <property type="gene ID" value="Ccrd_017093"/>
</dbReference>
<evidence type="ECO:0000256" key="17">
    <source>
        <dbReference type="ARBA" id="ARBA00031649"/>
    </source>
</evidence>
<dbReference type="GO" id="GO:0048038">
    <property type="term" value="F:quinone binding"/>
    <property type="evidence" value="ECO:0007669"/>
    <property type="project" value="UniProtKB-KW"/>
</dbReference>
<evidence type="ECO:0000256" key="11">
    <source>
        <dbReference type="ARBA" id="ARBA00022967"/>
    </source>
</evidence>
<evidence type="ECO:0000256" key="3">
    <source>
        <dbReference type="ARBA" id="ARBA00008200"/>
    </source>
</evidence>
<evidence type="ECO:0000256" key="12">
    <source>
        <dbReference type="ARBA" id="ARBA00022989"/>
    </source>
</evidence>
<dbReference type="AlphaFoldDB" id="A0A103Y8Q4"/>
<evidence type="ECO:0000256" key="6">
    <source>
        <dbReference type="ARBA" id="ARBA00022528"/>
    </source>
</evidence>
<feature type="transmembrane region" description="Helical" evidence="20">
    <location>
        <begin position="49"/>
        <end position="70"/>
    </location>
</feature>
<feature type="non-terminal residue" evidence="22">
    <location>
        <position position="119"/>
    </location>
</feature>
<comment type="function">
    <text evidence="1">NDH shuttles electrons from NAD(P)H:plastoquinone, via FMN and iron-sulfur (Fe-S) centers, to quinones in the photosynthetic chain and possibly in a chloroplast respiratory chain. The immediate electron acceptor for the enzyme in this species is believed to be plastoquinone. Couples the redox reaction to proton translocation, and thus conserves the redox energy in a proton gradient.</text>
</comment>
<evidence type="ECO:0000256" key="9">
    <source>
        <dbReference type="ARBA" id="ARBA00022857"/>
    </source>
</evidence>
<feature type="non-terminal residue" evidence="22">
    <location>
        <position position="1"/>
    </location>
</feature>
<evidence type="ECO:0000256" key="16">
    <source>
        <dbReference type="ARBA" id="ARBA00029876"/>
    </source>
</evidence>
<evidence type="ECO:0000256" key="2">
    <source>
        <dbReference type="ARBA" id="ARBA00004454"/>
    </source>
</evidence>
<evidence type="ECO:0000256" key="10">
    <source>
        <dbReference type="ARBA" id="ARBA00022957"/>
    </source>
</evidence>
<keyword evidence="12 20" id="KW-1133">Transmembrane helix</keyword>
<comment type="catalytic activity">
    <reaction evidence="19">
        <text>a plastoquinone + NADH + (n+1) H(+)(in) = a plastoquinol + NAD(+) + n H(+)(out)</text>
        <dbReference type="Rhea" id="RHEA:42608"/>
        <dbReference type="Rhea" id="RHEA-COMP:9561"/>
        <dbReference type="Rhea" id="RHEA-COMP:9562"/>
        <dbReference type="ChEBI" id="CHEBI:15378"/>
        <dbReference type="ChEBI" id="CHEBI:17757"/>
        <dbReference type="ChEBI" id="CHEBI:57540"/>
        <dbReference type="ChEBI" id="CHEBI:57945"/>
        <dbReference type="ChEBI" id="CHEBI:62192"/>
    </reaction>
</comment>
<dbReference type="Pfam" id="PF01010">
    <property type="entry name" value="Proton_antipo_C"/>
    <property type="match status" value="2"/>
</dbReference>
<keyword evidence="9" id="KW-0521">NADP</keyword>
<sequence length="119" mass="13915">HLNVHFQNYSRKKNIAFYSISLWGKEGSKIVYKTDENTYSYPYESDNTMLFPILILIIFTLFVGFLGIPFSQYMVNLDILSKWLTTSINLLYKNSNNSIDWYEFCKYAVFSVSIASFGI</sequence>
<comment type="catalytic activity">
    <reaction evidence="18">
        <text>a plastoquinone + NADPH + (n+1) H(+)(in) = a plastoquinol + NADP(+) + n H(+)(out)</text>
        <dbReference type="Rhea" id="RHEA:42612"/>
        <dbReference type="Rhea" id="RHEA-COMP:9561"/>
        <dbReference type="Rhea" id="RHEA-COMP:9562"/>
        <dbReference type="ChEBI" id="CHEBI:15378"/>
        <dbReference type="ChEBI" id="CHEBI:17757"/>
        <dbReference type="ChEBI" id="CHEBI:57783"/>
        <dbReference type="ChEBI" id="CHEBI:58349"/>
        <dbReference type="ChEBI" id="CHEBI:62192"/>
    </reaction>
</comment>
<evidence type="ECO:0000256" key="4">
    <source>
        <dbReference type="ARBA" id="ARBA00011199"/>
    </source>
</evidence>
<accession>A0A103Y8Q4</accession>
<dbReference type="EMBL" id="LEKV01001975">
    <property type="protein sequence ID" value="KVI04589.1"/>
    <property type="molecule type" value="Genomic_DNA"/>
</dbReference>
<keyword evidence="14" id="KW-0793">Thylakoid</keyword>
<keyword evidence="23" id="KW-1185">Reference proteome</keyword>
<name>A0A103Y8Q4_CYNCS</name>
<evidence type="ECO:0000256" key="1">
    <source>
        <dbReference type="ARBA" id="ARBA00004059"/>
    </source>
</evidence>
<evidence type="ECO:0000313" key="22">
    <source>
        <dbReference type="EMBL" id="KVI04589.1"/>
    </source>
</evidence>
<keyword evidence="7 20" id="KW-0812">Transmembrane</keyword>
<dbReference type="STRING" id="59895.A0A103Y8Q4"/>
<keyword evidence="8" id="KW-0874">Quinone</keyword>
<comment type="subunit">
    <text evidence="4">NDH is composed of at least 16 different subunits, 5 of which are encoded in the nucleus.</text>
</comment>
<evidence type="ECO:0000259" key="21">
    <source>
        <dbReference type="Pfam" id="PF01010"/>
    </source>
</evidence>
<protein>
    <recommendedName>
        <fullName evidence="5">NAD(P)H-quinone oxidoreductase subunit 5, chloroplastic</fullName>
    </recommendedName>
    <alternativeName>
        <fullName evidence="17">NAD(P)H dehydrogenase subunit 5</fullName>
    </alternativeName>
    <alternativeName>
        <fullName evidence="16">NADH-plastoquinone oxidoreductase subunit 5</fullName>
    </alternativeName>
</protein>
<keyword evidence="6" id="KW-0934">Plastid</keyword>
<evidence type="ECO:0000256" key="15">
    <source>
        <dbReference type="ARBA" id="ARBA00023136"/>
    </source>
</evidence>
<proteinExistence type="inferred from homology"/>
<dbReference type="Proteomes" id="UP000243975">
    <property type="component" value="Unassembled WGS sequence"/>
</dbReference>
<evidence type="ECO:0000256" key="14">
    <source>
        <dbReference type="ARBA" id="ARBA00023078"/>
    </source>
</evidence>
<evidence type="ECO:0000256" key="20">
    <source>
        <dbReference type="SAM" id="Phobius"/>
    </source>
</evidence>
<evidence type="ECO:0000256" key="18">
    <source>
        <dbReference type="ARBA" id="ARBA00047726"/>
    </source>
</evidence>
<keyword evidence="15 20" id="KW-0472">Membrane</keyword>
<gene>
    <name evidence="22" type="ORF">Ccrd_017093</name>
</gene>
<dbReference type="GO" id="GO:0009535">
    <property type="term" value="C:chloroplast thylakoid membrane"/>
    <property type="evidence" value="ECO:0007669"/>
    <property type="project" value="UniProtKB-SubCell"/>
</dbReference>
<organism evidence="22 23">
    <name type="scientific">Cynara cardunculus var. scolymus</name>
    <name type="common">Globe artichoke</name>
    <name type="synonym">Cynara scolymus</name>
    <dbReference type="NCBI Taxonomy" id="59895"/>
    <lineage>
        <taxon>Eukaryota</taxon>
        <taxon>Viridiplantae</taxon>
        <taxon>Streptophyta</taxon>
        <taxon>Embryophyta</taxon>
        <taxon>Tracheophyta</taxon>
        <taxon>Spermatophyta</taxon>
        <taxon>Magnoliopsida</taxon>
        <taxon>eudicotyledons</taxon>
        <taxon>Gunneridae</taxon>
        <taxon>Pentapetalae</taxon>
        <taxon>asterids</taxon>
        <taxon>campanulids</taxon>
        <taxon>Asterales</taxon>
        <taxon>Asteraceae</taxon>
        <taxon>Carduoideae</taxon>
        <taxon>Cardueae</taxon>
        <taxon>Carduinae</taxon>
        <taxon>Cynara</taxon>
    </lineage>
</organism>
<keyword evidence="11" id="KW-1278">Translocase</keyword>
<feature type="domain" description="NADH:ubiquinone/plastoquinone oxidoreductase chloroplast chain 5 C-terminal" evidence="21">
    <location>
        <begin position="1"/>
        <end position="33"/>
    </location>
</feature>
<reference evidence="22 23" key="1">
    <citation type="journal article" date="2016" name="Sci. Rep.">
        <title>The genome sequence of the outbreeding globe artichoke constructed de novo incorporating a phase-aware low-pass sequencing strategy of F1 progeny.</title>
        <authorList>
            <person name="Scaglione D."/>
            <person name="Reyes-Chin-Wo S."/>
            <person name="Acquadro A."/>
            <person name="Froenicke L."/>
            <person name="Portis E."/>
            <person name="Beitel C."/>
            <person name="Tirone M."/>
            <person name="Mauro R."/>
            <person name="Lo Monaco A."/>
            <person name="Mauromicale G."/>
            <person name="Faccioli P."/>
            <person name="Cattivelli L."/>
            <person name="Rieseberg L."/>
            <person name="Michelmore R."/>
            <person name="Lanteri S."/>
        </authorList>
    </citation>
    <scope>NUCLEOTIDE SEQUENCE [LARGE SCALE GENOMIC DNA]</scope>
    <source>
        <strain evidence="22">2C</strain>
    </source>
</reference>
<keyword evidence="6" id="KW-0150">Chloroplast</keyword>
<comment type="caution">
    <text evidence="22">The sequence shown here is derived from an EMBL/GenBank/DDBJ whole genome shotgun (WGS) entry which is preliminary data.</text>
</comment>
<evidence type="ECO:0000256" key="5">
    <source>
        <dbReference type="ARBA" id="ARBA00018648"/>
    </source>
</evidence>
<keyword evidence="10" id="KW-0618">Plastoquinone</keyword>
<feature type="domain" description="NADH:ubiquinone/plastoquinone oxidoreductase chloroplast chain 5 C-terminal" evidence="21">
    <location>
        <begin position="34"/>
        <end position="119"/>
    </location>
</feature>
<evidence type="ECO:0000256" key="13">
    <source>
        <dbReference type="ARBA" id="ARBA00023027"/>
    </source>
</evidence>
<keyword evidence="13" id="KW-0520">NAD</keyword>
<comment type="similarity">
    <text evidence="3">Belongs to the complex I subunit 5 family.</text>
</comment>
<evidence type="ECO:0000256" key="19">
    <source>
        <dbReference type="ARBA" id="ARBA00048026"/>
    </source>
</evidence>
<evidence type="ECO:0000313" key="23">
    <source>
        <dbReference type="Proteomes" id="UP000243975"/>
    </source>
</evidence>
<comment type="subcellular location">
    <subcellularLocation>
        <location evidence="2">Plastid</location>
        <location evidence="2">Chloroplast thylakoid membrane</location>
        <topology evidence="2">Multi-pass membrane protein</topology>
    </subcellularLocation>
</comment>
<dbReference type="InterPro" id="IPR002128">
    <property type="entry name" value="NADH_UbQ_OxRdtase_chlpt_su5_C"/>
</dbReference>
<evidence type="ECO:0000256" key="7">
    <source>
        <dbReference type="ARBA" id="ARBA00022692"/>
    </source>
</evidence>
<evidence type="ECO:0000256" key="8">
    <source>
        <dbReference type="ARBA" id="ARBA00022719"/>
    </source>
</evidence>